<dbReference type="PANTHER" id="PTHR24126">
    <property type="entry name" value="ANKYRIN REPEAT, PH AND SEC7 DOMAIN CONTAINING PROTEIN SECG-RELATED"/>
    <property type="match status" value="1"/>
</dbReference>
<dbReference type="Pfam" id="PF12796">
    <property type="entry name" value="Ank_2"/>
    <property type="match status" value="1"/>
</dbReference>
<reference evidence="6" key="1">
    <citation type="submission" date="2016-06" db="UniProtKB">
        <authorList>
            <consortium name="WormBaseParasite"/>
        </authorList>
    </citation>
    <scope>IDENTIFICATION</scope>
</reference>
<evidence type="ECO:0000256" key="2">
    <source>
        <dbReference type="ARBA" id="ARBA00023043"/>
    </source>
</evidence>
<reference evidence="4 5" key="2">
    <citation type="submission" date="2018-08" db="EMBL/GenBank/DDBJ databases">
        <authorList>
            <person name="Laetsch R D."/>
            <person name="Stevens L."/>
            <person name="Kumar S."/>
            <person name="Blaxter L. M."/>
        </authorList>
    </citation>
    <scope>NUCLEOTIDE SEQUENCE [LARGE SCALE GENOMIC DNA]</scope>
</reference>
<keyword evidence="1" id="KW-0677">Repeat</keyword>
<proteinExistence type="predicted"/>
<dbReference type="InterPro" id="IPR036770">
    <property type="entry name" value="Ankyrin_rpt-contain_sf"/>
</dbReference>
<dbReference type="OrthoDB" id="283575at2759"/>
<feature type="repeat" description="ANK" evidence="3">
    <location>
        <begin position="49"/>
        <end position="81"/>
    </location>
</feature>
<dbReference type="Gene3D" id="1.25.40.20">
    <property type="entry name" value="Ankyrin repeat-containing domain"/>
    <property type="match status" value="1"/>
</dbReference>
<protein>
    <submittedName>
        <fullName evidence="6">ANK_REP_REGION domain-containing protein</fullName>
    </submittedName>
</protein>
<dbReference type="InterPro" id="IPR002110">
    <property type="entry name" value="Ankyrin_rpt"/>
</dbReference>
<evidence type="ECO:0000313" key="5">
    <source>
        <dbReference type="Proteomes" id="UP000271087"/>
    </source>
</evidence>
<dbReference type="PROSITE" id="PS50297">
    <property type="entry name" value="ANK_REP_REGION"/>
    <property type="match status" value="1"/>
</dbReference>
<dbReference type="PROSITE" id="PS50088">
    <property type="entry name" value="ANK_REPEAT"/>
    <property type="match status" value="1"/>
</dbReference>
<organism evidence="6">
    <name type="scientific">Onchocerca ochengi</name>
    <name type="common">Filarial nematode worm</name>
    <dbReference type="NCBI Taxonomy" id="42157"/>
    <lineage>
        <taxon>Eukaryota</taxon>
        <taxon>Metazoa</taxon>
        <taxon>Ecdysozoa</taxon>
        <taxon>Nematoda</taxon>
        <taxon>Chromadorea</taxon>
        <taxon>Rhabditida</taxon>
        <taxon>Spirurina</taxon>
        <taxon>Spiruromorpha</taxon>
        <taxon>Filarioidea</taxon>
        <taxon>Onchocercidae</taxon>
        <taxon>Onchocerca</taxon>
    </lineage>
</organism>
<evidence type="ECO:0000313" key="4">
    <source>
        <dbReference type="EMBL" id="VDN04399.1"/>
    </source>
</evidence>
<dbReference type="Proteomes" id="UP000271087">
    <property type="component" value="Unassembled WGS sequence"/>
</dbReference>
<dbReference type="WBParaSite" id="nOo.2.0.1.t13683-RA">
    <property type="protein sequence ID" value="nOo.2.0.1.t13683-RA"/>
    <property type="gene ID" value="nOo.2.0.1.g13683"/>
</dbReference>
<dbReference type="EMBL" id="UYRW01017574">
    <property type="protein sequence ID" value="VDN04399.1"/>
    <property type="molecule type" value="Genomic_DNA"/>
</dbReference>
<sequence>VDALDEDNRTPLIICAKFDVRMGNEIAEMLLKAKADVSCAGDKSLTKYDGRTALHFASQHANLDIIRLLIRNGANKDAQDSLVSKREA</sequence>
<keyword evidence="2 3" id="KW-0040">ANK repeat</keyword>
<evidence type="ECO:0000313" key="6">
    <source>
        <dbReference type="WBParaSite" id="nOo.2.0.1.t13683-RA"/>
    </source>
</evidence>
<dbReference type="STRING" id="42157.A0A182EZS2"/>
<name>A0A182EZS2_ONCOC</name>
<dbReference type="SUPFAM" id="SSF48403">
    <property type="entry name" value="Ankyrin repeat"/>
    <property type="match status" value="1"/>
</dbReference>
<dbReference type="PANTHER" id="PTHR24126:SF14">
    <property type="entry name" value="ANK_REP_REGION DOMAIN-CONTAINING PROTEIN"/>
    <property type="match status" value="1"/>
</dbReference>
<dbReference type="AlphaFoldDB" id="A0A182EZS2"/>
<dbReference type="SMART" id="SM00248">
    <property type="entry name" value="ANK"/>
    <property type="match status" value="2"/>
</dbReference>
<evidence type="ECO:0000256" key="3">
    <source>
        <dbReference type="PROSITE-ProRule" id="PRU00023"/>
    </source>
</evidence>
<gene>
    <name evidence="4" type="ORF">NOO_LOCUS13683</name>
</gene>
<evidence type="ECO:0000256" key="1">
    <source>
        <dbReference type="ARBA" id="ARBA00022737"/>
    </source>
</evidence>
<accession>A0A182EZS2</accession>
<keyword evidence="5" id="KW-1185">Reference proteome</keyword>